<evidence type="ECO:0000256" key="2">
    <source>
        <dbReference type="ARBA" id="ARBA00010992"/>
    </source>
</evidence>
<dbReference type="GO" id="GO:0055056">
    <property type="term" value="F:D-glucose transmembrane transporter activity"/>
    <property type="evidence" value="ECO:0007669"/>
    <property type="project" value="UniProtKB-ARBA"/>
</dbReference>
<feature type="transmembrane region" description="Helical" evidence="10">
    <location>
        <begin position="165"/>
        <end position="187"/>
    </location>
</feature>
<dbReference type="EMBL" id="JAWIZZ010000045">
    <property type="protein sequence ID" value="KAK5780082.1"/>
    <property type="molecule type" value="Genomic_DNA"/>
</dbReference>
<name>A0AAN7WQU3_9SACH</name>
<feature type="transmembrane region" description="Helical" evidence="10">
    <location>
        <begin position="232"/>
        <end position="251"/>
    </location>
</feature>
<keyword evidence="7 10" id="KW-0472">Membrane</keyword>
<comment type="subcellular location">
    <subcellularLocation>
        <location evidence="1">Membrane</location>
        <topology evidence="1">Multi-pass membrane protein</topology>
    </subcellularLocation>
</comment>
<keyword evidence="6 10" id="KW-1133">Transmembrane helix</keyword>
<keyword evidence="4" id="KW-0762">Sugar transport</keyword>
<evidence type="ECO:0000256" key="10">
    <source>
        <dbReference type="SAM" id="Phobius"/>
    </source>
</evidence>
<accession>A0AAN7WQU3</accession>
<dbReference type="PROSITE" id="PS00217">
    <property type="entry name" value="SUGAR_TRANSPORT_2"/>
    <property type="match status" value="1"/>
</dbReference>
<dbReference type="GO" id="GO:0005351">
    <property type="term" value="F:carbohydrate:proton symporter activity"/>
    <property type="evidence" value="ECO:0007669"/>
    <property type="project" value="TreeGrafter"/>
</dbReference>
<dbReference type="AlphaFoldDB" id="A0AAN7WQU3"/>
<evidence type="ECO:0000256" key="3">
    <source>
        <dbReference type="ARBA" id="ARBA00022448"/>
    </source>
</evidence>
<keyword evidence="13" id="KW-1185">Reference proteome</keyword>
<dbReference type="PROSITE" id="PS50850">
    <property type="entry name" value="MFS"/>
    <property type="match status" value="1"/>
</dbReference>
<keyword evidence="3 8" id="KW-0813">Transport</keyword>
<feature type="transmembrane region" description="Helical" evidence="10">
    <location>
        <begin position="359"/>
        <end position="377"/>
    </location>
</feature>
<dbReference type="InterPro" id="IPR050360">
    <property type="entry name" value="MFS_Sugar_Transporters"/>
</dbReference>
<dbReference type="SUPFAM" id="SSF103473">
    <property type="entry name" value="MFS general substrate transporter"/>
    <property type="match status" value="1"/>
</dbReference>
<dbReference type="PANTHER" id="PTHR48022">
    <property type="entry name" value="PLASTIDIC GLUCOSE TRANSPORTER 4"/>
    <property type="match status" value="1"/>
</dbReference>
<feature type="transmembrane region" description="Helical" evidence="10">
    <location>
        <begin position="490"/>
        <end position="510"/>
    </location>
</feature>
<evidence type="ECO:0000256" key="5">
    <source>
        <dbReference type="ARBA" id="ARBA00022692"/>
    </source>
</evidence>
<dbReference type="PANTHER" id="PTHR48022:SF75">
    <property type="entry name" value="GALACTOSE TRANSPORTER-RELATED"/>
    <property type="match status" value="1"/>
</dbReference>
<dbReference type="PRINTS" id="PR00171">
    <property type="entry name" value="SUGRTRNSPORT"/>
</dbReference>
<gene>
    <name evidence="12" type="ORF">RI543_002624</name>
</gene>
<dbReference type="Proteomes" id="UP001306508">
    <property type="component" value="Unassembled WGS sequence"/>
</dbReference>
<evidence type="ECO:0000256" key="1">
    <source>
        <dbReference type="ARBA" id="ARBA00004141"/>
    </source>
</evidence>
<evidence type="ECO:0000256" key="6">
    <source>
        <dbReference type="ARBA" id="ARBA00022989"/>
    </source>
</evidence>
<feature type="domain" description="Major facilitator superfamily (MFS) profile" evidence="11">
    <location>
        <begin position="63"/>
        <end position="514"/>
    </location>
</feature>
<proteinExistence type="inferred from homology"/>
<evidence type="ECO:0000256" key="8">
    <source>
        <dbReference type="RuleBase" id="RU003346"/>
    </source>
</evidence>
<keyword evidence="5 10" id="KW-0812">Transmembrane</keyword>
<evidence type="ECO:0000259" key="11">
    <source>
        <dbReference type="PROSITE" id="PS50850"/>
    </source>
</evidence>
<evidence type="ECO:0000313" key="13">
    <source>
        <dbReference type="Proteomes" id="UP001306508"/>
    </source>
</evidence>
<dbReference type="CDD" id="cd17356">
    <property type="entry name" value="MFS_HXT"/>
    <property type="match status" value="1"/>
</dbReference>
<feature type="transmembrane region" description="Helical" evidence="10">
    <location>
        <begin position="384"/>
        <end position="401"/>
    </location>
</feature>
<feature type="compositionally biased region" description="Basic and acidic residues" evidence="9">
    <location>
        <begin position="29"/>
        <end position="46"/>
    </location>
</feature>
<feature type="transmembrane region" description="Helical" evidence="10">
    <location>
        <begin position="463"/>
        <end position="484"/>
    </location>
</feature>
<dbReference type="InterPro" id="IPR005828">
    <property type="entry name" value="MFS_sugar_transport-like"/>
</dbReference>
<dbReference type="Gene3D" id="1.20.1250.20">
    <property type="entry name" value="MFS general substrate transporter like domains"/>
    <property type="match status" value="1"/>
</dbReference>
<feature type="compositionally biased region" description="Basic and acidic residues" evidence="9">
    <location>
        <begin position="592"/>
        <end position="603"/>
    </location>
</feature>
<comment type="caution">
    <text evidence="12">The sequence shown here is derived from an EMBL/GenBank/DDBJ whole genome shotgun (WGS) entry which is preliminary data.</text>
</comment>
<protein>
    <recommendedName>
        <fullName evidence="11">Major facilitator superfamily (MFS) profile domain-containing protein</fullName>
    </recommendedName>
</protein>
<feature type="transmembrane region" description="Helical" evidence="10">
    <location>
        <begin position="421"/>
        <end position="442"/>
    </location>
</feature>
<organism evidence="12 13">
    <name type="scientific">Arxiozyma heterogenica</name>
    <dbReference type="NCBI Taxonomy" id="278026"/>
    <lineage>
        <taxon>Eukaryota</taxon>
        <taxon>Fungi</taxon>
        <taxon>Dikarya</taxon>
        <taxon>Ascomycota</taxon>
        <taxon>Saccharomycotina</taxon>
        <taxon>Saccharomycetes</taxon>
        <taxon>Saccharomycetales</taxon>
        <taxon>Saccharomycetaceae</taxon>
        <taxon>Arxiozyma</taxon>
    </lineage>
</organism>
<feature type="region of interest" description="Disordered" evidence="9">
    <location>
        <begin position="584"/>
        <end position="603"/>
    </location>
</feature>
<evidence type="ECO:0000256" key="9">
    <source>
        <dbReference type="SAM" id="MobiDB-lite"/>
    </source>
</evidence>
<dbReference type="InterPro" id="IPR020846">
    <property type="entry name" value="MFS_dom"/>
</dbReference>
<dbReference type="GO" id="GO:0005886">
    <property type="term" value="C:plasma membrane"/>
    <property type="evidence" value="ECO:0007669"/>
    <property type="project" value="TreeGrafter"/>
</dbReference>
<comment type="similarity">
    <text evidence="2 8">Belongs to the major facilitator superfamily. Sugar transporter (TC 2.A.1.1) family.</text>
</comment>
<dbReference type="InterPro" id="IPR036259">
    <property type="entry name" value="MFS_trans_sf"/>
</dbReference>
<dbReference type="InterPro" id="IPR005829">
    <property type="entry name" value="Sugar_transporter_CS"/>
</dbReference>
<dbReference type="NCBIfam" id="TIGR00879">
    <property type="entry name" value="SP"/>
    <property type="match status" value="1"/>
</dbReference>
<feature type="transmembrane region" description="Helical" evidence="10">
    <location>
        <begin position="108"/>
        <end position="128"/>
    </location>
</feature>
<dbReference type="InterPro" id="IPR003663">
    <property type="entry name" value="Sugar/inositol_transpt"/>
</dbReference>
<evidence type="ECO:0000256" key="7">
    <source>
        <dbReference type="ARBA" id="ARBA00023136"/>
    </source>
</evidence>
<feature type="transmembrane region" description="Helical" evidence="10">
    <location>
        <begin position="199"/>
        <end position="220"/>
    </location>
</feature>
<evidence type="ECO:0000256" key="4">
    <source>
        <dbReference type="ARBA" id="ARBA00022597"/>
    </source>
</evidence>
<dbReference type="FunFam" id="1.20.1250.20:FF:000044">
    <property type="entry name" value="Hexose transporter Hxt3p"/>
    <property type="match status" value="1"/>
</dbReference>
<reference evidence="13" key="1">
    <citation type="submission" date="2023-07" db="EMBL/GenBank/DDBJ databases">
        <title>A draft genome of Kazachstania heterogenica Y-27499.</title>
        <authorList>
            <person name="Donic C."/>
            <person name="Kralova J.S."/>
            <person name="Fidel L."/>
            <person name="Ben-Dor S."/>
            <person name="Jung S."/>
        </authorList>
    </citation>
    <scope>NUCLEOTIDE SEQUENCE [LARGE SCALE GENOMIC DNA]</scope>
    <source>
        <strain evidence="13">Y27499</strain>
    </source>
</reference>
<sequence length="603" mass="66937">MSEADESQVVVEQQENDSHSIISTPSNKAEGDELKDYNSDGAEEHLPEMPVKPASAYVTISIMCVMVAFGGFVFGWDTGTISGFINQTDFIRRLGQVNHSGEHYLSTVRTGLIVSILNIGCAIGGIILSKAGDMYGRRMGLIIVVVIYIVGIVIQIATINKWFQYFIGRIISGLGIGGIAVLSPMLIAEVSPKHLRGSLVACFQLMITLGIFLGYCTNYGTKNYSNSVQWRVPLGLCFAWALFMIGGMTFVPESPRYLCEKGRVEEAKRSVAISNKVSVDDPSVLAEIELIQAGIEAEREAGTASWGELFSVKEKVFQRLIMGCMIQSLQQLTGDNYFFYYGTTIFKAVGLKDSFETSIVIGIVNFASTFVGIYLVGRYGRRTCLLWGAATMTACMVIYASVGVTRLYPDGSKNTSVSSKGAGNCMICFTCFYIFCFATTWAPIPYIVNSETFPLRVKSKCMAIAQGCNWIWGFLIGFFTPFITKAINFYYGYVFMGCLCFSFFYVFFFIPETKGLTLEEVNIMWLEGTLPWKSTSWVPPSKRGADYDVNALANDDKPVYKRMFVSVDLEPTINNKYYLTRRSTQGVGETSEQNKTKQVSFDK</sequence>
<feature type="region of interest" description="Disordered" evidence="9">
    <location>
        <begin position="1"/>
        <end position="46"/>
    </location>
</feature>
<evidence type="ECO:0000313" key="12">
    <source>
        <dbReference type="EMBL" id="KAK5780082.1"/>
    </source>
</evidence>
<feature type="transmembrane region" description="Helical" evidence="10">
    <location>
        <begin position="56"/>
        <end position="76"/>
    </location>
</feature>
<dbReference type="Pfam" id="PF00083">
    <property type="entry name" value="Sugar_tr"/>
    <property type="match status" value="1"/>
</dbReference>
<feature type="transmembrane region" description="Helical" evidence="10">
    <location>
        <begin position="140"/>
        <end position="159"/>
    </location>
</feature>